<dbReference type="KEGG" id="lpil:LIP_2861"/>
<name>A0A0K2SNK9_LIMPI</name>
<keyword evidence="1" id="KW-0472">Membrane</keyword>
<feature type="transmembrane region" description="Helical" evidence="1">
    <location>
        <begin position="14"/>
        <end position="35"/>
    </location>
</feature>
<sequence length="210" mass="22114">MASGLIVLVSRRRAWGIAAAVVVAAAVAGWRLGWWPGTAGATAIYIYDPAGFTADERLQGSCWTGSLAAPREGAFRCASGNAIFDPCFAMDGAVACPRGNPAENRGVLLELTEPLPQPPDAWTNPPDPAHPSPWFVRLAGGGECGVLTGTRPPEYPLGCTLPDRPQGVSCSMPAPLAGNPRLYASLCGVWNPSEQRLEGPEVHPVAEMWL</sequence>
<dbReference type="Proteomes" id="UP000065807">
    <property type="component" value="Chromosome"/>
</dbReference>
<dbReference type="OrthoDB" id="5641192at2"/>
<evidence type="ECO:0000313" key="3">
    <source>
        <dbReference type="Proteomes" id="UP000065807"/>
    </source>
</evidence>
<evidence type="ECO:0000313" key="2">
    <source>
        <dbReference type="EMBL" id="BAS28690.1"/>
    </source>
</evidence>
<dbReference type="STRING" id="1555112.LIP_2861"/>
<reference evidence="3" key="2">
    <citation type="journal article" date="2016" name="Int. J. Syst. Evol. Microbiol.">
        <title>Complete genome sequence and cell structure of Limnochorda pilosa, a Gram-negative spore-former within the phylum Firmicutes.</title>
        <authorList>
            <person name="Watanabe M."/>
            <person name="Kojima H."/>
            <person name="Fukui M."/>
        </authorList>
    </citation>
    <scope>NUCLEOTIDE SEQUENCE [LARGE SCALE GENOMIC DNA]</scope>
    <source>
        <strain evidence="3">HC45</strain>
    </source>
</reference>
<accession>A0A0K2SNK9</accession>
<evidence type="ECO:0000256" key="1">
    <source>
        <dbReference type="SAM" id="Phobius"/>
    </source>
</evidence>
<proteinExistence type="predicted"/>
<reference evidence="3" key="1">
    <citation type="submission" date="2015-07" db="EMBL/GenBank/DDBJ databases">
        <title>Complete genome sequence and phylogenetic analysis of Limnochorda pilosa.</title>
        <authorList>
            <person name="Watanabe M."/>
            <person name="Kojima H."/>
            <person name="Fukui M."/>
        </authorList>
    </citation>
    <scope>NUCLEOTIDE SEQUENCE [LARGE SCALE GENOMIC DNA]</scope>
    <source>
        <strain evidence="3">HC45</strain>
    </source>
</reference>
<keyword evidence="1" id="KW-0812">Transmembrane</keyword>
<dbReference type="RefSeq" id="WP_068139408.1">
    <property type="nucleotide sequence ID" value="NZ_AP014924.1"/>
</dbReference>
<protein>
    <submittedName>
        <fullName evidence="2">Uncharacterized protein</fullName>
    </submittedName>
</protein>
<dbReference type="EMBL" id="AP014924">
    <property type="protein sequence ID" value="BAS28690.1"/>
    <property type="molecule type" value="Genomic_DNA"/>
</dbReference>
<keyword evidence="3" id="KW-1185">Reference proteome</keyword>
<dbReference type="AlphaFoldDB" id="A0A0K2SNK9"/>
<keyword evidence="1" id="KW-1133">Transmembrane helix</keyword>
<organism evidence="2 3">
    <name type="scientific">Limnochorda pilosa</name>
    <dbReference type="NCBI Taxonomy" id="1555112"/>
    <lineage>
        <taxon>Bacteria</taxon>
        <taxon>Bacillati</taxon>
        <taxon>Bacillota</taxon>
        <taxon>Limnochordia</taxon>
        <taxon>Limnochordales</taxon>
        <taxon>Limnochordaceae</taxon>
        <taxon>Limnochorda</taxon>
    </lineage>
</organism>
<gene>
    <name evidence="2" type="ORF">LIP_2861</name>
</gene>